<evidence type="ECO:0000313" key="3">
    <source>
        <dbReference type="Proteomes" id="UP001152622"/>
    </source>
</evidence>
<dbReference type="AlphaFoldDB" id="A0A9Q1FGF3"/>
<comment type="caution">
    <text evidence="2">The sequence shown here is derived from an EMBL/GenBank/DDBJ whole genome shotgun (WGS) entry which is preliminary data.</text>
</comment>
<organism evidence="2 3">
    <name type="scientific">Synaphobranchus kaupii</name>
    <name type="common">Kaup's arrowtooth eel</name>
    <dbReference type="NCBI Taxonomy" id="118154"/>
    <lineage>
        <taxon>Eukaryota</taxon>
        <taxon>Metazoa</taxon>
        <taxon>Chordata</taxon>
        <taxon>Craniata</taxon>
        <taxon>Vertebrata</taxon>
        <taxon>Euteleostomi</taxon>
        <taxon>Actinopterygii</taxon>
        <taxon>Neopterygii</taxon>
        <taxon>Teleostei</taxon>
        <taxon>Anguilliformes</taxon>
        <taxon>Synaphobranchidae</taxon>
        <taxon>Synaphobranchus</taxon>
    </lineage>
</organism>
<sequence length="110" mass="11845">MRLFRSLANKTPSRAARPPARCHHGNRAGGTHLRQSPGYKDTRHSVRSQGADVGVGGALKPLSDESLPHPQHLSLQFGSSPPEGTDHSSSLRCFSSPPEGSDHSFSLRHC</sequence>
<feature type="region of interest" description="Disordered" evidence="1">
    <location>
        <begin position="1"/>
        <end position="110"/>
    </location>
</feature>
<accession>A0A9Q1FGF3</accession>
<evidence type="ECO:0000256" key="1">
    <source>
        <dbReference type="SAM" id="MobiDB-lite"/>
    </source>
</evidence>
<protein>
    <submittedName>
        <fullName evidence="2">Uncharacterized protein</fullName>
    </submittedName>
</protein>
<dbReference type="EMBL" id="JAINUF010000006">
    <property type="protein sequence ID" value="KAJ8357741.1"/>
    <property type="molecule type" value="Genomic_DNA"/>
</dbReference>
<reference evidence="2" key="1">
    <citation type="journal article" date="2023" name="Science">
        <title>Genome structures resolve the early diversification of teleost fishes.</title>
        <authorList>
            <person name="Parey E."/>
            <person name="Louis A."/>
            <person name="Montfort J."/>
            <person name="Bouchez O."/>
            <person name="Roques C."/>
            <person name="Iampietro C."/>
            <person name="Lluch J."/>
            <person name="Castinel A."/>
            <person name="Donnadieu C."/>
            <person name="Desvignes T."/>
            <person name="Floi Bucao C."/>
            <person name="Jouanno E."/>
            <person name="Wen M."/>
            <person name="Mejri S."/>
            <person name="Dirks R."/>
            <person name="Jansen H."/>
            <person name="Henkel C."/>
            <person name="Chen W.J."/>
            <person name="Zahm M."/>
            <person name="Cabau C."/>
            <person name="Klopp C."/>
            <person name="Thompson A.W."/>
            <person name="Robinson-Rechavi M."/>
            <person name="Braasch I."/>
            <person name="Lecointre G."/>
            <person name="Bobe J."/>
            <person name="Postlethwait J.H."/>
            <person name="Berthelot C."/>
            <person name="Roest Crollius H."/>
            <person name="Guiguen Y."/>
        </authorList>
    </citation>
    <scope>NUCLEOTIDE SEQUENCE</scope>
    <source>
        <strain evidence="2">WJC10195</strain>
    </source>
</reference>
<gene>
    <name evidence="2" type="ORF">SKAU_G00205350</name>
</gene>
<dbReference type="Proteomes" id="UP001152622">
    <property type="component" value="Chromosome 6"/>
</dbReference>
<proteinExistence type="predicted"/>
<keyword evidence="3" id="KW-1185">Reference proteome</keyword>
<evidence type="ECO:0000313" key="2">
    <source>
        <dbReference type="EMBL" id="KAJ8357741.1"/>
    </source>
</evidence>
<name>A0A9Q1FGF3_SYNKA</name>